<dbReference type="GO" id="GO:0048731">
    <property type="term" value="P:system development"/>
    <property type="evidence" value="ECO:0007669"/>
    <property type="project" value="TreeGrafter"/>
</dbReference>
<dbReference type="InterPro" id="IPR003441">
    <property type="entry name" value="NAC-dom"/>
</dbReference>
<evidence type="ECO:0000313" key="6">
    <source>
        <dbReference type="EnsemblPlants" id="OBART02G20450.1"/>
    </source>
</evidence>
<keyword evidence="4" id="KW-0539">Nucleus</keyword>
<keyword evidence="2" id="KW-0238">DNA-binding</keyword>
<evidence type="ECO:0000256" key="1">
    <source>
        <dbReference type="ARBA" id="ARBA00023015"/>
    </source>
</evidence>
<evidence type="ECO:0000256" key="4">
    <source>
        <dbReference type="ARBA" id="ARBA00023242"/>
    </source>
</evidence>
<dbReference type="Gramene" id="OBART02G20450.1">
    <property type="protein sequence ID" value="OBART02G20450.1"/>
    <property type="gene ID" value="OBART02G20450"/>
</dbReference>
<evidence type="ECO:0000313" key="7">
    <source>
        <dbReference type="Proteomes" id="UP000026960"/>
    </source>
</evidence>
<reference evidence="6" key="2">
    <citation type="submission" date="2015-03" db="UniProtKB">
        <authorList>
            <consortium name="EnsemblPlants"/>
        </authorList>
    </citation>
    <scope>IDENTIFICATION</scope>
</reference>
<dbReference type="PROSITE" id="PS51005">
    <property type="entry name" value="NAC"/>
    <property type="match status" value="1"/>
</dbReference>
<reference evidence="6" key="1">
    <citation type="journal article" date="2009" name="Rice">
        <title>De Novo Next Generation Sequencing of Plant Genomes.</title>
        <authorList>
            <person name="Rounsley S."/>
            <person name="Marri P.R."/>
            <person name="Yu Y."/>
            <person name="He R."/>
            <person name="Sisneros N."/>
            <person name="Goicoechea J.L."/>
            <person name="Lee S.J."/>
            <person name="Angelova A."/>
            <person name="Kudrna D."/>
            <person name="Luo M."/>
            <person name="Affourtit J."/>
            <person name="Desany B."/>
            <person name="Knight J."/>
            <person name="Niazi F."/>
            <person name="Egholm M."/>
            <person name="Wing R.A."/>
        </authorList>
    </citation>
    <scope>NUCLEOTIDE SEQUENCE [LARGE SCALE GENOMIC DNA]</scope>
    <source>
        <strain evidence="6">cv. IRGC 105608</strain>
    </source>
</reference>
<keyword evidence="3" id="KW-0804">Transcription</keyword>
<dbReference type="GO" id="GO:0003677">
    <property type="term" value="F:DNA binding"/>
    <property type="evidence" value="ECO:0007669"/>
    <property type="project" value="UniProtKB-KW"/>
</dbReference>
<evidence type="ECO:0000256" key="2">
    <source>
        <dbReference type="ARBA" id="ARBA00023125"/>
    </source>
</evidence>
<dbReference type="STRING" id="65489.A0A0D3F6D3"/>
<dbReference type="Pfam" id="PF02365">
    <property type="entry name" value="NAM"/>
    <property type="match status" value="1"/>
</dbReference>
<dbReference type="InterPro" id="IPR036093">
    <property type="entry name" value="NAC_dom_sf"/>
</dbReference>
<dbReference type="Gene3D" id="2.170.150.80">
    <property type="entry name" value="NAC domain"/>
    <property type="match status" value="1"/>
</dbReference>
<protein>
    <recommendedName>
        <fullName evidence="5">NAC domain-containing protein</fullName>
    </recommendedName>
</protein>
<evidence type="ECO:0000256" key="3">
    <source>
        <dbReference type="ARBA" id="ARBA00023163"/>
    </source>
</evidence>
<organism evidence="6">
    <name type="scientific">Oryza barthii</name>
    <dbReference type="NCBI Taxonomy" id="65489"/>
    <lineage>
        <taxon>Eukaryota</taxon>
        <taxon>Viridiplantae</taxon>
        <taxon>Streptophyta</taxon>
        <taxon>Embryophyta</taxon>
        <taxon>Tracheophyta</taxon>
        <taxon>Spermatophyta</taxon>
        <taxon>Magnoliopsida</taxon>
        <taxon>Liliopsida</taxon>
        <taxon>Poales</taxon>
        <taxon>Poaceae</taxon>
        <taxon>BOP clade</taxon>
        <taxon>Oryzoideae</taxon>
        <taxon>Oryzeae</taxon>
        <taxon>Oryzinae</taxon>
        <taxon>Oryza</taxon>
    </lineage>
</organism>
<dbReference type="PaxDb" id="65489-OBART02G20450.1"/>
<name>A0A0D3F6D3_9ORYZ</name>
<dbReference type="Proteomes" id="UP000026960">
    <property type="component" value="Chromosome 2"/>
</dbReference>
<proteinExistence type="predicted"/>
<sequence>MGGATNLPPGFHFFPSDEELIVHFLRRKVSLLPCHPDIIPTLLPHRYNPWELNGKALQAGNQWYFFCHLTQSRTSSNGHWSPIGVDETVRSGGRNVGLKKTLLFSIGEPSEGIRTNWIMHEYHLLDGDCVAGGSSNLTSSSSNRRSHRKRGHSSMESNNWVLCRVFESSCGSQVSFHGEGTELSCLDEVFLSLDDYDELLATSNYLRICMDIVFYHHKEKRKVGGAYAIIWPSMLSMEIMHACVEIALR</sequence>
<dbReference type="eggNOG" id="ENOG502QRTS">
    <property type="taxonomic scope" value="Eukaryota"/>
</dbReference>
<feature type="domain" description="NAC" evidence="5">
    <location>
        <begin position="7"/>
        <end position="168"/>
    </location>
</feature>
<accession>A0A0D3F6D3</accession>
<evidence type="ECO:0000259" key="5">
    <source>
        <dbReference type="PROSITE" id="PS51005"/>
    </source>
</evidence>
<dbReference type="EnsemblPlants" id="OBART02G20450.1">
    <property type="protein sequence ID" value="OBART02G20450.1"/>
    <property type="gene ID" value="OBART02G20450"/>
</dbReference>
<keyword evidence="7" id="KW-1185">Reference proteome</keyword>
<keyword evidence="1" id="KW-0805">Transcription regulation</keyword>
<dbReference type="SUPFAM" id="SSF101941">
    <property type="entry name" value="NAC domain"/>
    <property type="match status" value="1"/>
</dbReference>
<dbReference type="AlphaFoldDB" id="A0A0D3F6D3"/>
<dbReference type="PANTHER" id="PTHR31719">
    <property type="entry name" value="NAC TRANSCRIPTION FACTOR 56"/>
    <property type="match status" value="1"/>
</dbReference>
<dbReference type="GO" id="GO:0006355">
    <property type="term" value="P:regulation of DNA-templated transcription"/>
    <property type="evidence" value="ECO:0007669"/>
    <property type="project" value="InterPro"/>
</dbReference>
<dbReference type="PANTHER" id="PTHR31719:SF134">
    <property type="entry name" value="NAC DOMAIN-CONTAINING PROTEIN 104"/>
    <property type="match status" value="1"/>
</dbReference>
<dbReference type="HOGENOM" id="CLU_035664_11_0_1"/>